<dbReference type="EMBL" id="CM042044">
    <property type="protein sequence ID" value="KAI3687521.1"/>
    <property type="molecule type" value="Genomic_DNA"/>
</dbReference>
<reference evidence="1 2" key="2">
    <citation type="journal article" date="2022" name="Mol. Ecol. Resour.">
        <title>The genomes of chicory, endive, great burdock and yacon provide insights into Asteraceae paleo-polyploidization history and plant inulin production.</title>
        <authorList>
            <person name="Fan W."/>
            <person name="Wang S."/>
            <person name="Wang H."/>
            <person name="Wang A."/>
            <person name="Jiang F."/>
            <person name="Liu H."/>
            <person name="Zhao H."/>
            <person name="Xu D."/>
            <person name="Zhang Y."/>
        </authorList>
    </citation>
    <scope>NUCLEOTIDE SEQUENCE [LARGE SCALE GENOMIC DNA]</scope>
    <source>
        <strain evidence="2">cv. Yunnan</strain>
        <tissue evidence="1">Leaves</tissue>
    </source>
</reference>
<reference evidence="2" key="1">
    <citation type="journal article" date="2022" name="Mol. Ecol. Resour.">
        <title>The genomes of chicory, endive, great burdock and yacon provide insights into Asteraceae palaeo-polyploidization history and plant inulin production.</title>
        <authorList>
            <person name="Fan W."/>
            <person name="Wang S."/>
            <person name="Wang H."/>
            <person name="Wang A."/>
            <person name="Jiang F."/>
            <person name="Liu H."/>
            <person name="Zhao H."/>
            <person name="Xu D."/>
            <person name="Zhang Y."/>
        </authorList>
    </citation>
    <scope>NUCLEOTIDE SEQUENCE [LARGE SCALE GENOMIC DNA]</scope>
    <source>
        <strain evidence="2">cv. Yunnan</strain>
    </source>
</reference>
<dbReference type="Proteomes" id="UP001056120">
    <property type="component" value="Linkage Group LG27"/>
</dbReference>
<gene>
    <name evidence="1" type="ORF">L1987_81218</name>
</gene>
<evidence type="ECO:0000313" key="2">
    <source>
        <dbReference type="Proteomes" id="UP001056120"/>
    </source>
</evidence>
<proteinExistence type="predicted"/>
<keyword evidence="2" id="KW-1185">Reference proteome</keyword>
<protein>
    <submittedName>
        <fullName evidence="1">Uncharacterized protein</fullName>
    </submittedName>
</protein>
<sequence>MKNHGRTWTWRSQRWSWKYKPDCRRELQAKQPFQQPGLTKGCFECGKEGHFRKNCPQLKKGGNDNNNNNHQGNNNNQGNNAGNGAKGRAFVLGSGEARYDHNVVTGKFLLNNYFAYVLFDTSAHRSFMTNKLYNLLRKTLTLLEDKYTIEIADGQIIEATHVLKGCKLELASHKFDIDFMPATLGNFDVIVGMDWLSKNQAEIGCREKIVRLPLPNEETLSVQGERSGAVMGITSFLKAQKCLRKGHTAILALVNVDLLSVGLKLGIVNLQSYTDKRRKPLEFQVGDMVLLKVSPWKGVIRFRKQGKLNSRYVGPFKMVKRIGPVAYQLDLPEGLSGVHNAFHVSNLKICLANETLEVPLEKLHIDEQLRFVEEPVEIMDREIKTLKHSKIPIVRVRWNSKRGPKFTWEREDQMIRNLFPTLSIGAELGDLGGHVGGAPKALRINQSKVPPRIHNQTLVFGGNGLGDSRGMTGSIVGGFGLTMVVILRAHFGLVGFDGKWACCWVAWISVMGLWKPTKDEL</sequence>
<organism evidence="1 2">
    <name type="scientific">Smallanthus sonchifolius</name>
    <dbReference type="NCBI Taxonomy" id="185202"/>
    <lineage>
        <taxon>Eukaryota</taxon>
        <taxon>Viridiplantae</taxon>
        <taxon>Streptophyta</taxon>
        <taxon>Embryophyta</taxon>
        <taxon>Tracheophyta</taxon>
        <taxon>Spermatophyta</taxon>
        <taxon>Magnoliopsida</taxon>
        <taxon>eudicotyledons</taxon>
        <taxon>Gunneridae</taxon>
        <taxon>Pentapetalae</taxon>
        <taxon>asterids</taxon>
        <taxon>campanulids</taxon>
        <taxon>Asterales</taxon>
        <taxon>Asteraceae</taxon>
        <taxon>Asteroideae</taxon>
        <taxon>Heliantheae alliance</taxon>
        <taxon>Millerieae</taxon>
        <taxon>Smallanthus</taxon>
    </lineage>
</organism>
<comment type="caution">
    <text evidence="1">The sequence shown here is derived from an EMBL/GenBank/DDBJ whole genome shotgun (WGS) entry which is preliminary data.</text>
</comment>
<name>A0ACB8YQZ0_9ASTR</name>
<accession>A0ACB8YQZ0</accession>
<evidence type="ECO:0000313" key="1">
    <source>
        <dbReference type="EMBL" id="KAI3687521.1"/>
    </source>
</evidence>